<accession>A0A8E2AI99</accession>
<gene>
    <name evidence="1" type="ORF">OBBRIDRAFT_798899</name>
</gene>
<keyword evidence="2" id="KW-1185">Reference proteome</keyword>
<dbReference type="EMBL" id="KV722649">
    <property type="protein sequence ID" value="OCH84653.1"/>
    <property type="molecule type" value="Genomic_DNA"/>
</dbReference>
<reference evidence="1 2" key="1">
    <citation type="submission" date="2016-07" db="EMBL/GenBank/DDBJ databases">
        <title>Draft genome of the white-rot fungus Obba rivulosa 3A-2.</title>
        <authorList>
            <consortium name="DOE Joint Genome Institute"/>
            <person name="Miettinen O."/>
            <person name="Riley R."/>
            <person name="Acob R."/>
            <person name="Barry K."/>
            <person name="Cullen D."/>
            <person name="De Vries R."/>
            <person name="Hainaut M."/>
            <person name="Hatakka A."/>
            <person name="Henrissat B."/>
            <person name="Hilden K."/>
            <person name="Kuo R."/>
            <person name="Labutti K."/>
            <person name="Lipzen A."/>
            <person name="Makela M.R."/>
            <person name="Sandor L."/>
            <person name="Spatafora J.W."/>
            <person name="Grigoriev I.V."/>
            <person name="Hibbett D.S."/>
        </authorList>
    </citation>
    <scope>NUCLEOTIDE SEQUENCE [LARGE SCALE GENOMIC DNA]</scope>
    <source>
        <strain evidence="1 2">3A-2</strain>
    </source>
</reference>
<evidence type="ECO:0000313" key="1">
    <source>
        <dbReference type="EMBL" id="OCH84653.1"/>
    </source>
</evidence>
<organism evidence="1 2">
    <name type="scientific">Obba rivulosa</name>
    <dbReference type="NCBI Taxonomy" id="1052685"/>
    <lineage>
        <taxon>Eukaryota</taxon>
        <taxon>Fungi</taxon>
        <taxon>Dikarya</taxon>
        <taxon>Basidiomycota</taxon>
        <taxon>Agaricomycotina</taxon>
        <taxon>Agaricomycetes</taxon>
        <taxon>Polyporales</taxon>
        <taxon>Gelatoporiaceae</taxon>
        <taxon>Obba</taxon>
    </lineage>
</organism>
<evidence type="ECO:0000313" key="2">
    <source>
        <dbReference type="Proteomes" id="UP000250043"/>
    </source>
</evidence>
<name>A0A8E2AI99_9APHY</name>
<proteinExistence type="predicted"/>
<dbReference type="AlphaFoldDB" id="A0A8E2AI99"/>
<protein>
    <submittedName>
        <fullName evidence="1">Uncharacterized protein</fullName>
    </submittedName>
</protein>
<dbReference type="Proteomes" id="UP000250043">
    <property type="component" value="Unassembled WGS sequence"/>
</dbReference>
<sequence>MIWPSLAGQTTMVSFRCYFEITTDLYVEWPAIFVESKDRPHVKHVLPKFLQALRILKAVCPVKITIPPYVQSKRVHDNSEVVAPETHYHKYAQQAPIYYQQ</sequence>